<feature type="domain" description="DUF374" evidence="1">
    <location>
        <begin position="65"/>
        <end position="133"/>
    </location>
</feature>
<dbReference type="InterPro" id="IPR007172">
    <property type="entry name" value="DUF374"/>
</dbReference>
<accession>A0AAU7D0S9</accession>
<dbReference type="GO" id="GO:0016746">
    <property type="term" value="F:acyltransferase activity"/>
    <property type="evidence" value="ECO:0007669"/>
    <property type="project" value="UniProtKB-KW"/>
</dbReference>
<proteinExistence type="predicted"/>
<evidence type="ECO:0000313" key="2">
    <source>
        <dbReference type="EMBL" id="XBH10730.1"/>
    </source>
</evidence>
<dbReference type="AlphaFoldDB" id="A0AAU7D0S9"/>
<evidence type="ECO:0000313" key="3">
    <source>
        <dbReference type="EMBL" id="XBH14158.1"/>
    </source>
</evidence>
<organism evidence="2">
    <name type="scientific">Edaphobacter paludis</name>
    <dbReference type="NCBI Taxonomy" id="3035702"/>
    <lineage>
        <taxon>Bacteria</taxon>
        <taxon>Pseudomonadati</taxon>
        <taxon>Acidobacteriota</taxon>
        <taxon>Terriglobia</taxon>
        <taxon>Terriglobales</taxon>
        <taxon>Acidobacteriaceae</taxon>
        <taxon>Edaphobacter</taxon>
    </lineage>
</organism>
<reference evidence="2" key="1">
    <citation type="submission" date="2023-03" db="EMBL/GenBank/DDBJ databases">
        <title>Edaphobacter sp.</title>
        <authorList>
            <person name="Huber K.J."/>
            <person name="Papendorf J."/>
            <person name="Pilke C."/>
            <person name="Bunk B."/>
            <person name="Sproeer C."/>
            <person name="Pester M."/>
        </authorList>
    </citation>
    <scope>NUCLEOTIDE SEQUENCE</scope>
    <source>
        <strain evidence="2">DSM 109919</strain>
        <strain evidence="3">DSM 109920</strain>
    </source>
</reference>
<dbReference type="RefSeq" id="WP_348268221.1">
    <property type="nucleotide sequence ID" value="NZ_CP121194.1"/>
</dbReference>
<sequence length="221" mass="23955">MTSPYTLKQRIALAIVPRLASAIICCLGVTLRYEDITDPGTLPGYDTAPPAVYAFWHRCLLASAWRFRNHGVTILISRSFDGELIARTVERLGFVAIRGSSSRDGAAGLRNLQRAYLAGHYCAITADGPRGPAQVAKPGVVQLAKLVGSTVGAFYVHPHSAWQANSWDRFLIPKPFSRVTVAWTAQVPADQAAVQAALDHSVELAQSTNPGVPSSTRRYRT</sequence>
<dbReference type="Pfam" id="PF04028">
    <property type="entry name" value="DUF374"/>
    <property type="match status" value="1"/>
</dbReference>
<keyword evidence="2" id="KW-0808">Transferase</keyword>
<dbReference type="EMBL" id="CP121194">
    <property type="protein sequence ID" value="XBH10730.1"/>
    <property type="molecule type" value="Genomic_DNA"/>
</dbReference>
<dbReference type="KEGG" id="epl:P4G45_03110"/>
<dbReference type="CDD" id="cd07983">
    <property type="entry name" value="LPLAT_DUF374-like"/>
    <property type="match status" value="1"/>
</dbReference>
<evidence type="ECO:0000259" key="1">
    <source>
        <dbReference type="Pfam" id="PF04028"/>
    </source>
</evidence>
<gene>
    <name evidence="2" type="ORF">P4G45_03110</name>
    <name evidence="3" type="ORF">P8936_03075</name>
</gene>
<name>A0AAU7D0S9_9BACT</name>
<dbReference type="EMBL" id="CP121195">
    <property type="protein sequence ID" value="XBH14158.1"/>
    <property type="molecule type" value="Genomic_DNA"/>
</dbReference>
<accession>A0AAU7DAM4</accession>
<protein>
    <submittedName>
        <fullName evidence="2">Lysophospholipid acyltransferase family protein</fullName>
    </submittedName>
</protein>
<keyword evidence="2" id="KW-0012">Acyltransferase</keyword>